<proteinExistence type="predicted"/>
<organism evidence="4 5">
    <name type="scientific">Thauera aminoaromatica</name>
    <dbReference type="NCBI Taxonomy" id="164330"/>
    <lineage>
        <taxon>Bacteria</taxon>
        <taxon>Pseudomonadati</taxon>
        <taxon>Pseudomonadota</taxon>
        <taxon>Betaproteobacteria</taxon>
        <taxon>Rhodocyclales</taxon>
        <taxon>Zoogloeaceae</taxon>
        <taxon>Thauera</taxon>
    </lineage>
</organism>
<dbReference type="EMBL" id="SSFD01000040">
    <property type="protein sequence ID" value="TXH91139.1"/>
    <property type="molecule type" value="Genomic_DNA"/>
</dbReference>
<feature type="transmembrane region" description="Helical" evidence="2">
    <location>
        <begin position="55"/>
        <end position="74"/>
    </location>
</feature>
<name>A0A5C7T5M6_THASP</name>
<comment type="caution">
    <text evidence="4">The sequence shown here is derived from an EMBL/GenBank/DDBJ whole genome shotgun (WGS) entry which is preliminary data.</text>
</comment>
<evidence type="ECO:0000256" key="1">
    <source>
        <dbReference type="SAM" id="MobiDB-lite"/>
    </source>
</evidence>
<keyword evidence="2" id="KW-0472">Membrane</keyword>
<dbReference type="Proteomes" id="UP000321192">
    <property type="component" value="Unassembled WGS sequence"/>
</dbReference>
<evidence type="ECO:0000256" key="2">
    <source>
        <dbReference type="SAM" id="Phobius"/>
    </source>
</evidence>
<feature type="compositionally biased region" description="Basic and acidic residues" evidence="1">
    <location>
        <begin position="379"/>
        <end position="394"/>
    </location>
</feature>
<evidence type="ECO:0000259" key="3">
    <source>
        <dbReference type="Pfam" id="PF13116"/>
    </source>
</evidence>
<evidence type="ECO:0000313" key="4">
    <source>
        <dbReference type="EMBL" id="TXH91139.1"/>
    </source>
</evidence>
<accession>A0A5C7T5M6</accession>
<feature type="region of interest" description="Disordered" evidence="1">
    <location>
        <begin position="375"/>
        <end position="400"/>
    </location>
</feature>
<dbReference type="Pfam" id="PF13116">
    <property type="entry name" value="YhdP"/>
    <property type="match status" value="1"/>
</dbReference>
<sequence>MRRQRCNRAPTQRPASIRLSPSAPHAPAESVPPSVDGLPAARGGWRRAAGRLSDALLLVWCVLAVGVLVLRHLVLPAVGELRVPIAELLGERLGVAVAIERIEGGWAGWRPRLRLAGVSLSDAQGRPALTLPEIDATLAWSSLAMLEPHFHRLEIRAPDLLVRRDPEGALHVAGIALAHGDEGGDGGLGWLLAQRQILIHGARLAWADEARGAPVLELEEVEFRLDRRTRPARFALEARLPAALGERASLRGELRRIDPLRPQRFAGRLYVELGRTALGNWRPWVDLPFGLEGEGALQAWLDADGRGGHALTADLALDGVRAVLGEDLPVLELARLDGRVELARGEDGFRFAGRGLGFETAQGLVLPPTDVELGLDPALDGKARDRGTGEEQARRGPAAGGGRLVADRLELATLVALAAHLPLDAGLRSRLAALAPRGRVEGLRLAWKGEPAAPEHWALTASFAGLGLAAQDGLPGVTGLSGSVDGDRQRGRFRLAAADMRIDLPAVFDPGPLDFSRLQAQGGWQRAEGRLAIVLDEAAFENADAAGTAAGRYWPAATGAGEIDLQARLTRAESTAVWRYVPRAVNDDTRDWLRRGIRSAKVPEARLELRGALDDFPFRAGQGRFLVSVQVADAALDYAPGWPGIEGIDGEVRFEGPGLRILVPRGRIFGVDLVDVVAEVPDLDQLPSEIMTITGRARGPTAEFLRFVSASPVSRRIDGFTDGMVAEGRGELELELVMPLRATIDSRVQGEYRFADNRIALLEALPPLEAARGRLRFTADTLSIPEAQARLFGNPLRLSAQTGEDGTVRFRAAGRADAAALAAAWEVPLLDELAGTAEWSADIRVGRRGTRVEIASDLAGFACSLPPPFGKSAAEGWPARLAFERPAGSQDARITLAIDDRLRAELLRSAGGVVRGGVALGRASADAPPGSEAGVRVAAVLDRLDLDAWRAVLERAAPLPAAGAEEAAVAGDGAPAAVAEFALAADEVGVFGQTFKAVDLRARADPGGWKARLESDRADGEFDWRAAGKGTLAARFRHLRLVREAGGAQAGADGDSAGDEAVDDPPQRLPALDVVAERFDINELELGRLEVLARNRGNLWQLDRFALVSADGRLAGKGQWRAGARQRTELDFALETASMGGLIRRLGHPDVVRGGAASLAGQLAWRGAPTRIDYPSLSGRLRLETGAGQFNRLEPGVGRLLGILSLQSLPRRITLDFRDVFSEGFAFDRISGSIELARGVLRSEDLEIRGPAARVAMSGSADVVSETQDLRVLVQPTLSESVAIGAAAGLVNPVAGVVTYLAQKVLSDPIEKLFAFEYTVTGAWSDPQVAKRGRAAAPESR</sequence>
<dbReference type="NCBIfam" id="TIGR02099">
    <property type="entry name" value="YhdP family protein"/>
    <property type="match status" value="1"/>
</dbReference>
<gene>
    <name evidence="4" type="ORF">E6Q80_02810</name>
</gene>
<protein>
    <submittedName>
        <fullName evidence="4">TIGR02099 family protein</fullName>
    </submittedName>
</protein>
<dbReference type="InterPro" id="IPR011836">
    <property type="entry name" value="YhdP"/>
</dbReference>
<feature type="domain" description="YhdP central" evidence="3">
    <location>
        <begin position="55"/>
        <end position="1329"/>
    </location>
</feature>
<dbReference type="PANTHER" id="PTHR38690:SF1">
    <property type="entry name" value="PROTEASE"/>
    <property type="match status" value="1"/>
</dbReference>
<reference evidence="4 5" key="1">
    <citation type="submission" date="2018-09" db="EMBL/GenBank/DDBJ databases">
        <title>Metagenome Assembled Genomes from an Advanced Water Purification Facility.</title>
        <authorList>
            <person name="Stamps B.W."/>
            <person name="Spear J.R."/>
        </authorList>
    </citation>
    <scope>NUCLEOTIDE SEQUENCE [LARGE SCALE GENOMIC DNA]</scope>
    <source>
        <strain evidence="4">Bin_27_1</strain>
    </source>
</reference>
<dbReference type="InterPro" id="IPR025263">
    <property type="entry name" value="YhdP_central"/>
</dbReference>
<dbReference type="RefSeq" id="WP_276656820.1">
    <property type="nucleotide sequence ID" value="NZ_SSFD01000040.1"/>
</dbReference>
<dbReference type="PANTHER" id="PTHR38690">
    <property type="entry name" value="PROTEASE-RELATED"/>
    <property type="match status" value="1"/>
</dbReference>
<feature type="region of interest" description="Disordered" evidence="1">
    <location>
        <begin position="1"/>
        <end position="35"/>
    </location>
</feature>
<keyword evidence="2" id="KW-0812">Transmembrane</keyword>
<evidence type="ECO:0000313" key="5">
    <source>
        <dbReference type="Proteomes" id="UP000321192"/>
    </source>
</evidence>
<keyword evidence="2" id="KW-1133">Transmembrane helix</keyword>